<organism evidence="2">
    <name type="scientific">bioreactor metagenome</name>
    <dbReference type="NCBI Taxonomy" id="1076179"/>
    <lineage>
        <taxon>unclassified sequences</taxon>
        <taxon>metagenomes</taxon>
        <taxon>ecological metagenomes</taxon>
    </lineage>
</organism>
<evidence type="ECO:0000259" key="1">
    <source>
        <dbReference type="Pfam" id="PF00903"/>
    </source>
</evidence>
<gene>
    <name evidence="2" type="ORF">SDC9_128089</name>
</gene>
<protein>
    <recommendedName>
        <fullName evidence="1">Glyoxalase/fosfomycin resistance/dioxygenase domain-containing protein</fullName>
    </recommendedName>
</protein>
<dbReference type="InterPro" id="IPR029068">
    <property type="entry name" value="Glyas_Bleomycin-R_OHBP_Dase"/>
</dbReference>
<reference evidence="2" key="1">
    <citation type="submission" date="2019-08" db="EMBL/GenBank/DDBJ databases">
        <authorList>
            <person name="Kucharzyk K."/>
            <person name="Murdoch R.W."/>
            <person name="Higgins S."/>
            <person name="Loffler F."/>
        </authorList>
    </citation>
    <scope>NUCLEOTIDE SEQUENCE</scope>
</reference>
<name>A0A645CW12_9ZZZZ</name>
<dbReference type="InterPro" id="IPR004360">
    <property type="entry name" value="Glyas_Fos-R_dOase_dom"/>
</dbReference>
<feature type="domain" description="Glyoxalase/fosfomycin resistance/dioxygenase" evidence="1">
    <location>
        <begin position="19"/>
        <end position="63"/>
    </location>
</feature>
<sequence>MAGCDVSHYAVPAGVGVALWLHCDSSQELHDSLAAAGTTILRAPAPAPFGLTFTFVDPDGYAVTIHDKA</sequence>
<accession>A0A645CW12</accession>
<dbReference type="SUPFAM" id="SSF54593">
    <property type="entry name" value="Glyoxalase/Bleomycin resistance protein/Dihydroxybiphenyl dioxygenase"/>
    <property type="match status" value="1"/>
</dbReference>
<dbReference type="EMBL" id="VSSQ01030487">
    <property type="protein sequence ID" value="MPM81038.1"/>
    <property type="molecule type" value="Genomic_DNA"/>
</dbReference>
<dbReference type="Gene3D" id="3.10.180.10">
    <property type="entry name" value="2,3-Dihydroxybiphenyl 1,2-Dioxygenase, domain 1"/>
    <property type="match status" value="1"/>
</dbReference>
<dbReference type="Pfam" id="PF00903">
    <property type="entry name" value="Glyoxalase"/>
    <property type="match status" value="1"/>
</dbReference>
<dbReference type="AlphaFoldDB" id="A0A645CW12"/>
<evidence type="ECO:0000313" key="2">
    <source>
        <dbReference type="EMBL" id="MPM81038.1"/>
    </source>
</evidence>
<comment type="caution">
    <text evidence="2">The sequence shown here is derived from an EMBL/GenBank/DDBJ whole genome shotgun (WGS) entry which is preliminary data.</text>
</comment>
<proteinExistence type="predicted"/>